<reference evidence="2" key="1">
    <citation type="submission" date="2022-04" db="EMBL/GenBank/DDBJ databases">
        <title>Shinella lacus sp. nov., a novel member of the genus Shinella from water.</title>
        <authorList>
            <person name="Deng Y."/>
        </authorList>
    </citation>
    <scope>NUCLEOTIDE SEQUENCE</scope>
    <source>
        <strain evidence="2">JCM 31239</strain>
    </source>
</reference>
<feature type="signal peptide" evidence="1">
    <location>
        <begin position="1"/>
        <end position="24"/>
    </location>
</feature>
<dbReference type="RefSeq" id="WP_244764033.1">
    <property type="nucleotide sequence ID" value="NZ_JALJCJ010000011.1"/>
</dbReference>
<evidence type="ECO:0000256" key="1">
    <source>
        <dbReference type="SAM" id="SignalP"/>
    </source>
</evidence>
<dbReference type="Proteomes" id="UP001177080">
    <property type="component" value="Unassembled WGS sequence"/>
</dbReference>
<keyword evidence="1" id="KW-0732">Signal</keyword>
<gene>
    <name evidence="2" type="ORF">GB928_026380</name>
</gene>
<evidence type="ECO:0008006" key="4">
    <source>
        <dbReference type="Google" id="ProtNLM"/>
    </source>
</evidence>
<keyword evidence="3" id="KW-1185">Reference proteome</keyword>
<sequence>MRKFMLSAVVAAVAALSFAAPSQAGGLSIGFGFGGGHHGWGHGHGHGWGHGAQVTFYDDDYGYDCFWKKVKRYDKWGNLKIKKIRVCE</sequence>
<dbReference type="EMBL" id="WHSC02000015">
    <property type="protein sequence ID" value="MDO6124714.1"/>
    <property type="molecule type" value="Genomic_DNA"/>
</dbReference>
<accession>A0ABT8XMZ4</accession>
<proteinExistence type="predicted"/>
<name>A0ABT8XMZ4_9HYPH</name>
<organism evidence="2 3">
    <name type="scientific">Shinella curvata</name>
    <dbReference type="NCBI Taxonomy" id="1817964"/>
    <lineage>
        <taxon>Bacteria</taxon>
        <taxon>Pseudomonadati</taxon>
        <taxon>Pseudomonadota</taxon>
        <taxon>Alphaproteobacteria</taxon>
        <taxon>Hyphomicrobiales</taxon>
        <taxon>Rhizobiaceae</taxon>
        <taxon>Shinella</taxon>
    </lineage>
</organism>
<comment type="caution">
    <text evidence="2">The sequence shown here is derived from an EMBL/GenBank/DDBJ whole genome shotgun (WGS) entry which is preliminary data.</text>
</comment>
<evidence type="ECO:0000313" key="2">
    <source>
        <dbReference type="EMBL" id="MDO6124714.1"/>
    </source>
</evidence>
<evidence type="ECO:0000313" key="3">
    <source>
        <dbReference type="Proteomes" id="UP001177080"/>
    </source>
</evidence>
<protein>
    <recommendedName>
        <fullName evidence="4">Sulfur globule protein</fullName>
    </recommendedName>
</protein>
<feature type="chain" id="PRO_5046588148" description="Sulfur globule protein" evidence="1">
    <location>
        <begin position="25"/>
        <end position="88"/>
    </location>
</feature>